<keyword evidence="1" id="KW-1133">Transmembrane helix</keyword>
<protein>
    <submittedName>
        <fullName evidence="2">Uncharacterized protein</fullName>
    </submittedName>
</protein>
<feature type="transmembrane region" description="Helical" evidence="1">
    <location>
        <begin position="142"/>
        <end position="167"/>
    </location>
</feature>
<reference evidence="2" key="1">
    <citation type="journal article" date="2019" name="Philos. Trans. R. Soc. Lond., B, Biol. Sci.">
        <title>Targeted metagenomic recovery of four divergent viruses reveals shared and distinctive characteristics of giant viruses of marine eukaryotes.</title>
        <authorList>
            <person name="Needham D.M."/>
            <person name="Poirier C."/>
            <person name="Hehenberger E."/>
            <person name="Jimenez V."/>
            <person name="Swalwell J.E."/>
            <person name="Santoro A.E."/>
            <person name="Worden A.Z."/>
        </authorList>
    </citation>
    <scope>NUCLEOTIDE SEQUENCE</scope>
    <source>
        <strain evidence="2">MPacV-611</strain>
    </source>
</reference>
<keyword evidence="1" id="KW-0472">Membrane</keyword>
<proteinExistence type="predicted"/>
<accession>A0A5J6VK45</accession>
<sequence length="232" mass="27528">MKGYGIGILEIVFFFIGSTFIRMNIPPLQDINKISYYWIMLTILTGIWECAFVSNYDHVVNMSTSLIKNDEHVWTNNYDISYIIPWKLSHIFYSEYGAWADREYMSNSDDWSRVIESSHCTQCAVFSLLAILFKINKYHNNYLISLSVAMGTQFMNSLLYMFCYFIQEKTPSNINYPSENFPTDRFLTERPFMWVNIFWLLMPFYTISYYLIDNCVKPFVLVGYFKAEKLNN</sequence>
<evidence type="ECO:0000313" key="2">
    <source>
        <dbReference type="EMBL" id="QFG74536.1"/>
    </source>
</evidence>
<feature type="transmembrane region" description="Helical" evidence="1">
    <location>
        <begin position="37"/>
        <end position="56"/>
    </location>
</feature>
<organism evidence="2">
    <name type="scientific">Megaviridae environmental sample</name>
    <dbReference type="NCBI Taxonomy" id="1737588"/>
    <lineage>
        <taxon>Viruses</taxon>
        <taxon>Varidnaviria</taxon>
        <taxon>Bamfordvirae</taxon>
        <taxon>Nucleocytoviricota</taxon>
        <taxon>Megaviricetes</taxon>
        <taxon>Imitervirales</taxon>
        <taxon>Mimiviridae</taxon>
        <taxon>environmental samples</taxon>
    </lineage>
</organism>
<name>A0A5J6VK45_9VIRU</name>
<evidence type="ECO:0000256" key="1">
    <source>
        <dbReference type="SAM" id="Phobius"/>
    </source>
</evidence>
<feature type="transmembrane region" description="Helical" evidence="1">
    <location>
        <begin position="6"/>
        <end position="25"/>
    </location>
</feature>
<keyword evidence="1" id="KW-0812">Transmembrane</keyword>
<feature type="transmembrane region" description="Helical" evidence="1">
    <location>
        <begin position="192"/>
        <end position="212"/>
    </location>
</feature>
<dbReference type="EMBL" id="MN448289">
    <property type="protein sequence ID" value="QFG74536.1"/>
    <property type="molecule type" value="Genomic_DNA"/>
</dbReference>